<feature type="transmembrane region" description="Helical" evidence="2">
    <location>
        <begin position="136"/>
        <end position="156"/>
    </location>
</feature>
<dbReference type="OrthoDB" id="204872at2157"/>
<accession>G0LFM0</accession>
<dbReference type="Proteomes" id="UP000007954">
    <property type="component" value="Chromosome"/>
</dbReference>
<keyword evidence="2" id="KW-0472">Membrane</keyword>
<keyword evidence="2" id="KW-0812">Transmembrane</keyword>
<dbReference type="EMBL" id="FR746099">
    <property type="protein sequence ID" value="CCC41783.1"/>
    <property type="molecule type" value="Genomic_DNA"/>
</dbReference>
<evidence type="ECO:0000256" key="1">
    <source>
        <dbReference type="SAM" id="MobiDB-lite"/>
    </source>
</evidence>
<protein>
    <submittedName>
        <fullName evidence="3">Uncharacterized protein</fullName>
    </submittedName>
</protein>
<sequence>MMSADDEESRNTDEPVGEHDRDNHSDDADNADHTAEAADTHSDTTRSKTDTQAPDSTISDDSIINPTANPNETDTTADPQSAPDIETLQREIKTLRADLDAFEEEVESRTVDRPTLKTNLEQYIRKQLRRGKARGWGPYLVLLYGTATTIAAFYLLDDFFALIAMIIIYLSTLGLYVLFVLFGAGLNAVDSSRNLLDWIR</sequence>
<feature type="compositionally biased region" description="Basic and acidic residues" evidence="1">
    <location>
        <begin position="9"/>
        <end position="49"/>
    </location>
</feature>
<keyword evidence="2" id="KW-1133">Transmembrane helix</keyword>
<gene>
    <name evidence="3" type="ordered locus">Hqrw_4057</name>
</gene>
<dbReference type="AlphaFoldDB" id="G0LFM0"/>
<proteinExistence type="predicted"/>
<evidence type="ECO:0000256" key="2">
    <source>
        <dbReference type="SAM" id="Phobius"/>
    </source>
</evidence>
<feature type="transmembrane region" description="Helical" evidence="2">
    <location>
        <begin position="162"/>
        <end position="186"/>
    </location>
</feature>
<reference evidence="3 4" key="1">
    <citation type="journal article" date="2011" name="PLoS ONE">
        <title>Haloquadratum walsbyi: limited diversity in a global pond.</title>
        <authorList>
            <person name="Dyall-Smith M."/>
            <person name="Pfeiffer F."/>
            <person name="Klee K."/>
            <person name="Palm P."/>
            <person name="Gross K."/>
            <person name="Schuster S.C."/>
            <person name="Rampp M."/>
            <person name="Oesterhelt D."/>
        </authorList>
    </citation>
    <scope>NUCLEOTIDE SEQUENCE [LARGE SCALE GENOMIC DNA]</scope>
    <source>
        <strain evidence="4">DSM 16854 / JCM 12705 / C23</strain>
    </source>
</reference>
<evidence type="ECO:0000313" key="4">
    <source>
        <dbReference type="Proteomes" id="UP000007954"/>
    </source>
</evidence>
<dbReference type="RefSeq" id="WP_014557065.1">
    <property type="nucleotide sequence ID" value="NC_017459.1"/>
</dbReference>
<feature type="compositionally biased region" description="Polar residues" evidence="1">
    <location>
        <begin position="50"/>
        <end position="79"/>
    </location>
</feature>
<feature type="region of interest" description="Disordered" evidence="1">
    <location>
        <begin position="1"/>
        <end position="84"/>
    </location>
</feature>
<name>G0LFM0_HALWC</name>
<dbReference type="HOGENOM" id="CLU_107891_1_0_2"/>
<dbReference type="KEGG" id="hwc:Hqrw_4057"/>
<evidence type="ECO:0000313" key="3">
    <source>
        <dbReference type="EMBL" id="CCC41783.1"/>
    </source>
</evidence>
<dbReference type="GeneID" id="12448958"/>
<organism evidence="3 4">
    <name type="scientific">Haloquadratum walsbyi (strain DSM 16854 / JCM 12705 / C23)</name>
    <dbReference type="NCBI Taxonomy" id="768065"/>
    <lineage>
        <taxon>Archaea</taxon>
        <taxon>Methanobacteriati</taxon>
        <taxon>Methanobacteriota</taxon>
        <taxon>Stenosarchaea group</taxon>
        <taxon>Halobacteria</taxon>
        <taxon>Halobacteriales</taxon>
        <taxon>Haloferacaceae</taxon>
        <taxon>Haloquadratum</taxon>
    </lineage>
</organism>